<reference evidence="1 2" key="1">
    <citation type="submission" date="2018-06" db="EMBL/GenBank/DDBJ databases">
        <authorList>
            <consortium name="Pathogen Informatics"/>
            <person name="Doyle S."/>
        </authorList>
    </citation>
    <scope>NUCLEOTIDE SEQUENCE [LARGE SCALE GENOMIC DNA]</scope>
    <source>
        <strain evidence="1 2">NCTC11343</strain>
    </source>
</reference>
<proteinExistence type="predicted"/>
<evidence type="ECO:0000313" key="1">
    <source>
        <dbReference type="EMBL" id="SPZ88341.1"/>
    </source>
</evidence>
<organism evidence="1 2">
    <name type="scientific">Sphingobacterium multivorum</name>
    <dbReference type="NCBI Taxonomy" id="28454"/>
    <lineage>
        <taxon>Bacteria</taxon>
        <taxon>Pseudomonadati</taxon>
        <taxon>Bacteroidota</taxon>
        <taxon>Sphingobacteriia</taxon>
        <taxon>Sphingobacteriales</taxon>
        <taxon>Sphingobacteriaceae</taxon>
        <taxon>Sphingobacterium</taxon>
    </lineage>
</organism>
<accession>A0A2X2J7Y5</accession>
<name>A0A2X2J7Y5_SPHMU</name>
<dbReference type="Proteomes" id="UP000251241">
    <property type="component" value="Unassembled WGS sequence"/>
</dbReference>
<sequence length="58" mass="6921">MKCETEISPYSKIINISHKILIQDFQSQKLKELHWYIIKIENIVGRYVYSIKTKSAYS</sequence>
<protein>
    <submittedName>
        <fullName evidence="1">Uncharacterized protein</fullName>
    </submittedName>
</protein>
<dbReference type="EMBL" id="UAUU01000009">
    <property type="protein sequence ID" value="SPZ88341.1"/>
    <property type="molecule type" value="Genomic_DNA"/>
</dbReference>
<dbReference type="AlphaFoldDB" id="A0A2X2J7Y5"/>
<evidence type="ECO:0000313" key="2">
    <source>
        <dbReference type="Proteomes" id="UP000251241"/>
    </source>
</evidence>
<gene>
    <name evidence="1" type="ORF">NCTC11343_03432</name>
</gene>